<sequence length="208" mass="21117">MSFLQRLFGGSPEPEPQRRRPSRAPMSEDERALARYRYLLQSAPPETIEEAHAEAFAKLTPEQRQMVLQGLADDVPAAERAAYSDDPRSLARMATRAEARQPGTLERRFGSMGGGMGMGAGMPGMGTMLAGSFLSTIAGVMVGSAIADAFLGDSGFTGDAAAAEGDGGDAGADGGDAGGGDFGGDMGGGGFGDFGGGDFGGDFGGGDF</sequence>
<gene>
    <name evidence="2" type="ORF">AVDCRST_MAG59-110</name>
</gene>
<accession>A0A6J4TXA4</accession>
<reference evidence="2" key="1">
    <citation type="submission" date="2020-02" db="EMBL/GenBank/DDBJ databases">
        <authorList>
            <person name="Meier V. D."/>
        </authorList>
    </citation>
    <scope>NUCLEOTIDE SEQUENCE</scope>
    <source>
        <strain evidence="2">AVDCRST_MAG59</strain>
    </source>
</reference>
<dbReference type="AlphaFoldDB" id="A0A6J4TXA4"/>
<evidence type="ECO:0008006" key="3">
    <source>
        <dbReference type="Google" id="ProtNLM"/>
    </source>
</evidence>
<feature type="region of interest" description="Disordered" evidence="1">
    <location>
        <begin position="1"/>
        <end position="29"/>
    </location>
</feature>
<dbReference type="EMBL" id="CADCWF010000006">
    <property type="protein sequence ID" value="CAA9534087.1"/>
    <property type="molecule type" value="Genomic_DNA"/>
</dbReference>
<protein>
    <recommendedName>
        <fullName evidence="3">DUF2076 domain-containing protein</fullName>
    </recommendedName>
</protein>
<organism evidence="2">
    <name type="scientific">uncultured Thermomicrobiales bacterium</name>
    <dbReference type="NCBI Taxonomy" id="1645740"/>
    <lineage>
        <taxon>Bacteria</taxon>
        <taxon>Pseudomonadati</taxon>
        <taxon>Thermomicrobiota</taxon>
        <taxon>Thermomicrobia</taxon>
        <taxon>Thermomicrobiales</taxon>
        <taxon>environmental samples</taxon>
    </lineage>
</organism>
<evidence type="ECO:0000256" key="1">
    <source>
        <dbReference type="SAM" id="MobiDB-lite"/>
    </source>
</evidence>
<evidence type="ECO:0000313" key="2">
    <source>
        <dbReference type="EMBL" id="CAA9534087.1"/>
    </source>
</evidence>
<proteinExistence type="predicted"/>
<name>A0A6J4TXA4_9BACT</name>